<dbReference type="GeneID" id="35455272"/>
<reference evidence="1" key="2">
    <citation type="submission" date="2018-01" db="EMBL/GenBank/DDBJ databases">
        <title>Complete Sequences ofthe Mitochondrial DNA of the Petalonia binghamiae and Mitochondrial Genome Evolution in Scytosiphonaceae.</title>
        <authorList>
            <person name="Liu T."/>
        </authorList>
    </citation>
    <scope>NUCLEOTIDE SEQUENCE</scope>
</reference>
<evidence type="ECO:0000313" key="1">
    <source>
        <dbReference type="EMBL" id="AUG32993.1"/>
    </source>
</evidence>
<dbReference type="RefSeq" id="YP_009454557.1">
    <property type="nucleotide sequence ID" value="NC_036747.1"/>
</dbReference>
<gene>
    <name evidence="1" type="primary">orf38</name>
    <name evidence="1" type="ORF">PebiMp26</name>
</gene>
<sequence length="38" mass="4286">MTVSTYATTPLYRSEYPQVRRILSLISAHESNASVLTE</sequence>
<organism evidence="1">
    <name type="scientific">Petalonia binghamiae</name>
    <dbReference type="NCBI Taxonomy" id="698476"/>
    <lineage>
        <taxon>Eukaryota</taxon>
        <taxon>Sar</taxon>
        <taxon>Stramenopiles</taxon>
        <taxon>Ochrophyta</taxon>
        <taxon>PX clade</taxon>
        <taxon>Phaeophyceae</taxon>
        <taxon>Ectocarpales</taxon>
        <taxon>Scytosiphonaceae</taxon>
        <taxon>Petalonia</taxon>
    </lineage>
</organism>
<geneLocation type="mitochondrion" evidence="1"/>
<name>A0A2H4ZR14_9PHAE</name>
<reference evidence="1" key="1">
    <citation type="submission" date="2017-06" db="EMBL/GenBank/DDBJ databases">
        <authorList>
            <person name="Kim H.J."/>
            <person name="Triplett B.A."/>
        </authorList>
    </citation>
    <scope>NUCLEOTIDE SEQUENCE</scope>
</reference>
<protein>
    <submittedName>
        <fullName evidence="1">Uncharacterized protein</fullName>
    </submittedName>
</protein>
<dbReference type="AlphaFoldDB" id="A0A2H4ZR14"/>
<dbReference type="EMBL" id="MF374731">
    <property type="protein sequence ID" value="AUG32993.1"/>
    <property type="molecule type" value="Genomic_DNA"/>
</dbReference>
<keyword evidence="1" id="KW-0496">Mitochondrion</keyword>
<accession>A0A2H4ZR14</accession>
<proteinExistence type="predicted"/>